<dbReference type="InterPro" id="IPR001138">
    <property type="entry name" value="Zn2Cys6_DnaBD"/>
</dbReference>
<dbReference type="InterPro" id="IPR036864">
    <property type="entry name" value="Zn2-C6_fun-type_DNA-bd_sf"/>
</dbReference>
<dbReference type="Pfam" id="PF00172">
    <property type="entry name" value="Zn_clus"/>
    <property type="match status" value="1"/>
</dbReference>
<dbReference type="PANTHER" id="PTHR31069:SF31">
    <property type="entry name" value="MONODICTYPHENONE CLUSTER TRANSCRIPTION FACTOR-RELATED"/>
    <property type="match status" value="1"/>
</dbReference>
<feature type="compositionally biased region" description="Low complexity" evidence="5">
    <location>
        <begin position="12"/>
        <end position="24"/>
    </location>
</feature>
<dbReference type="PANTHER" id="PTHR31069">
    <property type="entry name" value="OLEATE-ACTIVATED TRANSCRIPTION FACTOR 1-RELATED"/>
    <property type="match status" value="1"/>
</dbReference>
<feature type="region of interest" description="Disordered" evidence="5">
    <location>
        <begin position="67"/>
        <end position="108"/>
    </location>
</feature>
<dbReference type="SUPFAM" id="SSF57701">
    <property type="entry name" value="Zn2/Cys6 DNA-binding domain"/>
    <property type="match status" value="1"/>
</dbReference>
<proteinExistence type="predicted"/>
<keyword evidence="3" id="KW-0804">Transcription</keyword>
<evidence type="ECO:0000256" key="2">
    <source>
        <dbReference type="ARBA" id="ARBA00023125"/>
    </source>
</evidence>
<evidence type="ECO:0000256" key="1">
    <source>
        <dbReference type="ARBA" id="ARBA00023015"/>
    </source>
</evidence>
<dbReference type="PROSITE" id="PS00463">
    <property type="entry name" value="ZN2_CY6_FUNGAL_1"/>
    <property type="match status" value="1"/>
</dbReference>
<evidence type="ECO:0000256" key="5">
    <source>
        <dbReference type="SAM" id="MobiDB-lite"/>
    </source>
</evidence>
<dbReference type="AlphaFoldDB" id="A0A8H3IVX7"/>
<evidence type="ECO:0000313" key="8">
    <source>
        <dbReference type="Proteomes" id="UP000664521"/>
    </source>
</evidence>
<evidence type="ECO:0000256" key="3">
    <source>
        <dbReference type="ARBA" id="ARBA00023163"/>
    </source>
</evidence>
<dbReference type="PROSITE" id="PS50048">
    <property type="entry name" value="ZN2_CY6_FUNGAL_2"/>
    <property type="match status" value="1"/>
</dbReference>
<feature type="compositionally biased region" description="Basic and acidic residues" evidence="5">
    <location>
        <begin position="1"/>
        <end position="11"/>
    </location>
</feature>
<dbReference type="OrthoDB" id="2328572at2759"/>
<dbReference type="Proteomes" id="UP000664521">
    <property type="component" value="Unassembled WGS sequence"/>
</dbReference>
<comment type="caution">
    <text evidence="7">The sequence shown here is derived from an EMBL/GenBank/DDBJ whole genome shotgun (WGS) entry which is preliminary data.</text>
</comment>
<dbReference type="GO" id="GO:0000981">
    <property type="term" value="F:DNA-binding transcription factor activity, RNA polymerase II-specific"/>
    <property type="evidence" value="ECO:0007669"/>
    <property type="project" value="InterPro"/>
</dbReference>
<dbReference type="Gene3D" id="4.10.240.10">
    <property type="entry name" value="Zn(2)-C6 fungal-type DNA-binding domain"/>
    <property type="match status" value="1"/>
</dbReference>
<evidence type="ECO:0000313" key="7">
    <source>
        <dbReference type="EMBL" id="CAF9928989.1"/>
    </source>
</evidence>
<evidence type="ECO:0000256" key="4">
    <source>
        <dbReference type="ARBA" id="ARBA00023242"/>
    </source>
</evidence>
<feature type="compositionally biased region" description="Basic and acidic residues" evidence="5">
    <location>
        <begin position="83"/>
        <end position="95"/>
    </location>
</feature>
<dbReference type="GO" id="GO:0008270">
    <property type="term" value="F:zinc ion binding"/>
    <property type="evidence" value="ECO:0007669"/>
    <property type="project" value="InterPro"/>
</dbReference>
<dbReference type="SMART" id="SM00066">
    <property type="entry name" value="GAL4"/>
    <property type="match status" value="1"/>
</dbReference>
<name>A0A8H3IVX7_9LECA</name>
<evidence type="ECO:0000259" key="6">
    <source>
        <dbReference type="PROSITE" id="PS50048"/>
    </source>
</evidence>
<protein>
    <recommendedName>
        <fullName evidence="6">Zn(2)-C6 fungal-type domain-containing protein</fullName>
    </recommendedName>
</protein>
<gene>
    <name evidence="7" type="ORF">HETSPECPRED_007247</name>
</gene>
<dbReference type="GO" id="GO:0003677">
    <property type="term" value="F:DNA binding"/>
    <property type="evidence" value="ECO:0007669"/>
    <property type="project" value="UniProtKB-KW"/>
</dbReference>
<accession>A0A8H3IVX7</accession>
<keyword evidence="4" id="KW-0539">Nucleus</keyword>
<feature type="region of interest" description="Disordered" evidence="5">
    <location>
        <begin position="1"/>
        <end position="24"/>
    </location>
</feature>
<feature type="domain" description="Zn(2)-C6 fungal-type" evidence="6">
    <location>
        <begin position="32"/>
        <end position="62"/>
    </location>
</feature>
<sequence length="339" mass="36211">MDLQSHVEPDTSKTNTTTAATRPTKSWKLRQTCDLCSEAKVKCDKGNPRCGRCDRLSYECVYSPARRIGRPRPRSPRSQDSGRPARDEVTTDEASKSCTAPPPLAQQAELTPTARYQGFADSLHEPLAECFSDDASASSNARSHNASLSTSIRDGLLSSLEQPSLSIHEARHTPYEYDCATVAVATLRKLAATGLEGWSASQPTAAVDVLADLIPQACKEAARILVCPCSAEMDMALLAASLAAAILEVADAALRALKPAGHSPDDGQRTVLALGTLPKISQVVTLFTHRYSVTQASRPPESLLLLAASLRTTLKAMAEETTNRFLDGGAGHTRVEVAA</sequence>
<dbReference type="InterPro" id="IPR050675">
    <property type="entry name" value="OAF3"/>
</dbReference>
<keyword evidence="2" id="KW-0238">DNA-binding</keyword>
<keyword evidence="8" id="KW-1185">Reference proteome</keyword>
<organism evidence="7 8">
    <name type="scientific">Heterodermia speciosa</name>
    <dbReference type="NCBI Taxonomy" id="116794"/>
    <lineage>
        <taxon>Eukaryota</taxon>
        <taxon>Fungi</taxon>
        <taxon>Dikarya</taxon>
        <taxon>Ascomycota</taxon>
        <taxon>Pezizomycotina</taxon>
        <taxon>Lecanoromycetes</taxon>
        <taxon>OSLEUM clade</taxon>
        <taxon>Lecanoromycetidae</taxon>
        <taxon>Caliciales</taxon>
        <taxon>Physciaceae</taxon>
        <taxon>Heterodermia</taxon>
    </lineage>
</organism>
<keyword evidence="1" id="KW-0805">Transcription regulation</keyword>
<dbReference type="PRINTS" id="PR00755">
    <property type="entry name" value="AFLATOXINBRP"/>
</dbReference>
<reference evidence="7" key="1">
    <citation type="submission" date="2021-03" db="EMBL/GenBank/DDBJ databases">
        <authorList>
            <person name="Tagirdzhanova G."/>
        </authorList>
    </citation>
    <scope>NUCLEOTIDE SEQUENCE</scope>
</reference>
<dbReference type="CDD" id="cd00067">
    <property type="entry name" value="GAL4"/>
    <property type="match status" value="1"/>
</dbReference>
<dbReference type="EMBL" id="CAJPDS010000050">
    <property type="protein sequence ID" value="CAF9928989.1"/>
    <property type="molecule type" value="Genomic_DNA"/>
</dbReference>